<gene>
    <name evidence="4" type="ORF">K9B37_16485</name>
</gene>
<keyword evidence="1" id="KW-0175">Coiled coil</keyword>
<evidence type="ECO:0000313" key="5">
    <source>
        <dbReference type="Proteomes" id="UP000704176"/>
    </source>
</evidence>
<evidence type="ECO:0000256" key="3">
    <source>
        <dbReference type="SAM" id="Phobius"/>
    </source>
</evidence>
<feature type="compositionally biased region" description="Basic and acidic residues" evidence="2">
    <location>
        <begin position="39"/>
        <end position="57"/>
    </location>
</feature>
<feature type="coiled-coil region" evidence="1">
    <location>
        <begin position="74"/>
        <end position="101"/>
    </location>
</feature>
<feature type="region of interest" description="Disordered" evidence="2">
    <location>
        <begin position="39"/>
        <end position="67"/>
    </location>
</feature>
<evidence type="ECO:0000256" key="1">
    <source>
        <dbReference type="SAM" id="Coils"/>
    </source>
</evidence>
<keyword evidence="5" id="KW-1185">Reference proteome</keyword>
<reference evidence="4 5" key="1">
    <citation type="submission" date="2021-09" db="EMBL/GenBank/DDBJ databases">
        <title>The complete genome sequence of a new microorganism.</title>
        <authorList>
            <person name="Zi Z."/>
        </authorList>
    </citation>
    <scope>NUCLEOTIDE SEQUENCE [LARGE SCALE GENOMIC DNA]</scope>
    <source>
        <strain evidence="4 5">WGZ8</strain>
    </source>
</reference>
<dbReference type="EMBL" id="JAIRBM010000013">
    <property type="protein sequence ID" value="MBZ6077877.1"/>
    <property type="molecule type" value="Genomic_DNA"/>
</dbReference>
<accession>A0ABS7VSF3</accession>
<organism evidence="4 5">
    <name type="scientific">Microvirga puerhi</name>
    <dbReference type="NCBI Taxonomy" id="2876078"/>
    <lineage>
        <taxon>Bacteria</taxon>
        <taxon>Pseudomonadati</taxon>
        <taxon>Pseudomonadota</taxon>
        <taxon>Alphaproteobacteria</taxon>
        <taxon>Hyphomicrobiales</taxon>
        <taxon>Methylobacteriaceae</taxon>
        <taxon>Microvirga</taxon>
    </lineage>
</organism>
<keyword evidence="3" id="KW-1133">Transmembrane helix</keyword>
<evidence type="ECO:0000313" key="4">
    <source>
        <dbReference type="EMBL" id="MBZ6077877.1"/>
    </source>
</evidence>
<keyword evidence="3" id="KW-0472">Membrane</keyword>
<protein>
    <recommendedName>
        <fullName evidence="6">DUF2339 domain-containing protein</fullName>
    </recommendedName>
</protein>
<sequence>MGGLTELAPMAAALFLGLCLIWLLWRVFRRLAGAPRVERREPAFADRPEPTSQRREPALTPTAPAPTVPDAADILALKASIDALTKQIAALERRLAPANTNVPPVVTPAPPPKPAPVDVLAEVPLVVPERRR</sequence>
<feature type="transmembrane region" description="Helical" evidence="3">
    <location>
        <begin position="6"/>
        <end position="25"/>
    </location>
</feature>
<proteinExistence type="predicted"/>
<dbReference type="Proteomes" id="UP000704176">
    <property type="component" value="Unassembled WGS sequence"/>
</dbReference>
<keyword evidence="3" id="KW-0812">Transmembrane</keyword>
<evidence type="ECO:0000256" key="2">
    <source>
        <dbReference type="SAM" id="MobiDB-lite"/>
    </source>
</evidence>
<dbReference type="RefSeq" id="WP_224314634.1">
    <property type="nucleotide sequence ID" value="NZ_JAIRBM010000013.1"/>
</dbReference>
<comment type="caution">
    <text evidence="4">The sequence shown here is derived from an EMBL/GenBank/DDBJ whole genome shotgun (WGS) entry which is preliminary data.</text>
</comment>
<evidence type="ECO:0008006" key="6">
    <source>
        <dbReference type="Google" id="ProtNLM"/>
    </source>
</evidence>
<name>A0ABS7VSF3_9HYPH</name>